<reference evidence="3 4" key="1">
    <citation type="submission" date="2019-06" db="EMBL/GenBank/DDBJ databases">
        <title>Draft genome of C. phoceense Strain 272.</title>
        <authorList>
            <person name="Pacheco L.G.C."/>
            <person name="Barberis C.M."/>
            <person name="Almuzara M.N."/>
            <person name="Traglia G.M."/>
            <person name="Santos C.S."/>
            <person name="Rocha D.J.P.G."/>
            <person name="Aguiar E.R.G.R."/>
            <person name="Vay C.A."/>
        </authorList>
    </citation>
    <scope>NUCLEOTIDE SEQUENCE [LARGE SCALE GENOMIC DNA]</scope>
    <source>
        <strain evidence="3 4">272</strain>
    </source>
</reference>
<keyword evidence="1" id="KW-0472">Membrane</keyword>
<evidence type="ECO:0000256" key="2">
    <source>
        <dbReference type="SAM" id="SignalP"/>
    </source>
</evidence>
<evidence type="ECO:0000313" key="3">
    <source>
        <dbReference type="EMBL" id="TQE44408.1"/>
    </source>
</evidence>
<gene>
    <name evidence="3" type="ORF">EJK80_02170</name>
</gene>
<protein>
    <recommendedName>
        <fullName evidence="5">Secreted protein</fullName>
    </recommendedName>
</protein>
<keyword evidence="2" id="KW-0732">Signal</keyword>
<evidence type="ECO:0000313" key="4">
    <source>
        <dbReference type="Proteomes" id="UP000318080"/>
    </source>
</evidence>
<dbReference type="AlphaFoldDB" id="A0A540R9J6"/>
<feature type="transmembrane region" description="Helical" evidence="1">
    <location>
        <begin position="51"/>
        <end position="69"/>
    </location>
</feature>
<dbReference type="Proteomes" id="UP000318080">
    <property type="component" value="Unassembled WGS sequence"/>
</dbReference>
<sequence length="81" mass="8211">MRRISQALTATILATALTVSSPALAHAQTAPVIQSVELKADNDASSAAKDTAIGIVAAILFIGALFLGAHANNAMLARNAQ</sequence>
<keyword evidence="1" id="KW-1133">Transmembrane helix</keyword>
<evidence type="ECO:0000256" key="1">
    <source>
        <dbReference type="SAM" id="Phobius"/>
    </source>
</evidence>
<feature type="signal peptide" evidence="2">
    <location>
        <begin position="1"/>
        <end position="25"/>
    </location>
</feature>
<comment type="caution">
    <text evidence="3">The sequence shown here is derived from an EMBL/GenBank/DDBJ whole genome shotgun (WGS) entry which is preliminary data.</text>
</comment>
<dbReference type="EMBL" id="VHIR01000002">
    <property type="protein sequence ID" value="TQE44408.1"/>
    <property type="molecule type" value="Genomic_DNA"/>
</dbReference>
<evidence type="ECO:0008006" key="5">
    <source>
        <dbReference type="Google" id="ProtNLM"/>
    </source>
</evidence>
<feature type="chain" id="PRO_5038466836" description="Secreted protein" evidence="2">
    <location>
        <begin position="26"/>
        <end position="81"/>
    </location>
</feature>
<dbReference type="STRING" id="1686286.GCA_900092335_00422"/>
<keyword evidence="1" id="KW-0812">Transmembrane</keyword>
<organism evidence="3 4">
    <name type="scientific">Corynebacterium phoceense</name>
    <dbReference type="NCBI Taxonomy" id="1686286"/>
    <lineage>
        <taxon>Bacteria</taxon>
        <taxon>Bacillati</taxon>
        <taxon>Actinomycetota</taxon>
        <taxon>Actinomycetes</taxon>
        <taxon>Mycobacteriales</taxon>
        <taxon>Corynebacteriaceae</taxon>
        <taxon>Corynebacterium</taxon>
    </lineage>
</organism>
<dbReference type="RefSeq" id="WP_070540318.1">
    <property type="nucleotide sequence ID" value="NZ_VHIR01000002.1"/>
</dbReference>
<keyword evidence="4" id="KW-1185">Reference proteome</keyword>
<proteinExistence type="predicted"/>
<accession>A0A540R9J6</accession>
<name>A0A540R9J6_9CORY</name>